<comment type="caution">
    <text evidence="8">The sequence shown here is derived from an EMBL/GenBank/DDBJ whole genome shotgun (WGS) entry which is preliminary data.</text>
</comment>
<dbReference type="InterPro" id="IPR004841">
    <property type="entry name" value="AA-permease/SLC12A_dom"/>
</dbReference>
<feature type="transmembrane region" description="Helical" evidence="6">
    <location>
        <begin position="448"/>
        <end position="465"/>
    </location>
</feature>
<feature type="transmembrane region" description="Helical" evidence="6">
    <location>
        <begin position="68"/>
        <end position="86"/>
    </location>
</feature>
<feature type="transmembrane region" description="Helical" evidence="6">
    <location>
        <begin position="98"/>
        <end position="120"/>
    </location>
</feature>
<evidence type="ECO:0000256" key="3">
    <source>
        <dbReference type="ARBA" id="ARBA00022989"/>
    </source>
</evidence>
<organism evidence="8 9">
    <name type="scientific">Marasmius tenuissimus</name>
    <dbReference type="NCBI Taxonomy" id="585030"/>
    <lineage>
        <taxon>Eukaryota</taxon>
        <taxon>Fungi</taxon>
        <taxon>Dikarya</taxon>
        <taxon>Basidiomycota</taxon>
        <taxon>Agaricomycotina</taxon>
        <taxon>Agaricomycetes</taxon>
        <taxon>Agaricomycetidae</taxon>
        <taxon>Agaricales</taxon>
        <taxon>Marasmiineae</taxon>
        <taxon>Marasmiaceae</taxon>
        <taxon>Marasmius</taxon>
    </lineage>
</organism>
<dbReference type="Gene3D" id="1.20.1740.10">
    <property type="entry name" value="Amino acid/polyamine transporter I"/>
    <property type="match status" value="1"/>
</dbReference>
<evidence type="ECO:0000256" key="1">
    <source>
        <dbReference type="ARBA" id="ARBA00004141"/>
    </source>
</evidence>
<feature type="region of interest" description="Disordered" evidence="5">
    <location>
        <begin position="23"/>
        <end position="59"/>
    </location>
</feature>
<proteinExistence type="predicted"/>
<feature type="transmembrane region" description="Helical" evidence="6">
    <location>
        <begin position="485"/>
        <end position="504"/>
    </location>
</feature>
<evidence type="ECO:0000313" key="8">
    <source>
        <dbReference type="EMBL" id="KAL0060687.1"/>
    </source>
</evidence>
<evidence type="ECO:0000256" key="2">
    <source>
        <dbReference type="ARBA" id="ARBA00022692"/>
    </source>
</evidence>
<feature type="transmembrane region" description="Helical" evidence="6">
    <location>
        <begin position="303"/>
        <end position="324"/>
    </location>
</feature>
<feature type="transmembrane region" description="Helical" evidence="6">
    <location>
        <begin position="516"/>
        <end position="535"/>
    </location>
</feature>
<evidence type="ECO:0000256" key="4">
    <source>
        <dbReference type="ARBA" id="ARBA00023136"/>
    </source>
</evidence>
<comment type="subcellular location">
    <subcellularLocation>
        <location evidence="1">Membrane</location>
        <topology evidence="1">Multi-pass membrane protein</topology>
    </subcellularLocation>
</comment>
<dbReference type="Proteomes" id="UP001437256">
    <property type="component" value="Unassembled WGS sequence"/>
</dbReference>
<protein>
    <submittedName>
        <fullName evidence="8">General amino acid permease agp2</fullName>
    </submittedName>
</protein>
<accession>A0ABR2ZJQ7</accession>
<keyword evidence="3 6" id="KW-1133">Transmembrane helix</keyword>
<feature type="domain" description="Amino acid permease/ SLC12A" evidence="7">
    <location>
        <begin position="68"/>
        <end position="545"/>
    </location>
</feature>
<name>A0ABR2ZJQ7_9AGAR</name>
<dbReference type="PIRSF" id="PIRSF006060">
    <property type="entry name" value="AA_transporter"/>
    <property type="match status" value="1"/>
</dbReference>
<evidence type="ECO:0000313" key="9">
    <source>
        <dbReference type="Proteomes" id="UP001437256"/>
    </source>
</evidence>
<feature type="compositionally biased region" description="Basic and acidic residues" evidence="5">
    <location>
        <begin position="24"/>
        <end position="35"/>
    </location>
</feature>
<dbReference type="InterPro" id="IPR050524">
    <property type="entry name" value="APC_YAT"/>
</dbReference>
<gene>
    <name evidence="8" type="primary">AGP2_2</name>
    <name evidence="8" type="ORF">AAF712_012510</name>
</gene>
<feature type="transmembrane region" description="Helical" evidence="6">
    <location>
        <begin position="205"/>
        <end position="228"/>
    </location>
</feature>
<feature type="transmembrane region" description="Helical" evidence="6">
    <location>
        <begin position="140"/>
        <end position="159"/>
    </location>
</feature>
<keyword evidence="9" id="KW-1185">Reference proteome</keyword>
<reference evidence="8 9" key="1">
    <citation type="submission" date="2024-05" db="EMBL/GenBank/DDBJ databases">
        <title>A draft genome resource for the thread blight pathogen Marasmius tenuissimus strain MS-2.</title>
        <authorList>
            <person name="Yulfo-Soto G.E."/>
            <person name="Baruah I.K."/>
            <person name="Amoako-Attah I."/>
            <person name="Bukari Y."/>
            <person name="Meinhardt L.W."/>
            <person name="Bailey B.A."/>
            <person name="Cohen S.P."/>
        </authorList>
    </citation>
    <scope>NUCLEOTIDE SEQUENCE [LARGE SCALE GENOMIC DNA]</scope>
    <source>
        <strain evidence="8 9">MS-2</strain>
    </source>
</reference>
<dbReference type="PANTHER" id="PTHR43341">
    <property type="entry name" value="AMINO ACID PERMEASE"/>
    <property type="match status" value="1"/>
</dbReference>
<dbReference type="Pfam" id="PF00324">
    <property type="entry name" value="AA_permease"/>
    <property type="match status" value="1"/>
</dbReference>
<dbReference type="EMBL" id="JBBXMP010000165">
    <property type="protein sequence ID" value="KAL0060687.1"/>
    <property type="molecule type" value="Genomic_DNA"/>
</dbReference>
<dbReference type="PANTHER" id="PTHR43341:SF15">
    <property type="entry name" value="GENERAL AMINO ACID PERMEASE AGP2"/>
    <property type="match status" value="1"/>
</dbReference>
<feature type="transmembrane region" description="Helical" evidence="6">
    <location>
        <begin position="409"/>
        <end position="428"/>
    </location>
</feature>
<keyword evidence="4 6" id="KW-0472">Membrane</keyword>
<evidence type="ECO:0000256" key="5">
    <source>
        <dbReference type="SAM" id="MobiDB-lite"/>
    </source>
</evidence>
<evidence type="ECO:0000259" key="7">
    <source>
        <dbReference type="Pfam" id="PF00324"/>
    </source>
</evidence>
<feature type="transmembrane region" description="Helical" evidence="6">
    <location>
        <begin position="359"/>
        <end position="378"/>
    </location>
</feature>
<feature type="transmembrane region" description="Helical" evidence="6">
    <location>
        <begin position="179"/>
        <end position="199"/>
    </location>
</feature>
<keyword evidence="2 6" id="KW-0812">Transmembrane</keyword>
<sequence length="584" mass="64131">MQSSNHNFLDPSTYNVAATGVQARHTDGTESKSEDLNSLSGSELGGREPQVGAGHPKDEAHRTLSSRHIQLIGIGGTIGTAIFVQVGTSLTHGGPASLLLAFTLYSTVVLALNNCLAEMVTYMPISSPYVRYADHFIDPALGFVAALNFFITMCIEIPFEITALNATLHFWTEKIPIEAVIFAVLIAYLCLNMFAVKFYGEAEFWLALGKVILAISMLFFTFIVMVGGNPQHDAFGFRNWNPNHVPGAPFAEYIKTGSTGRFLGFLSCLIQASFTVGGPEFTSLTAGEAAYPRTVLPRTFKHTYLRLVVFFLGGTLCIGILLPYNDPDLLAATLNPRPGAGSSPYVIAMNHLQIPVLPHIFNILLIFSIFSAGNNFMYSASRVLYGMALEGQLGTRGSKLFGRCTKSGVPVWCVGAAGVFGLLAFLGVGRASGIVLQWFVDLLTVSYTFNYCCIALSYLRFYYALRSQKTSRSSLPYTGPWQPFCGYYGLCLCSIMLVLQAYSVFMTGSGDLPTVIFVYALIVGLPIVFVAWKILKGSKRRKLQDINFFAEERTKVDEYERRAPPLRKARRNWGWRVLDGMIGA</sequence>
<evidence type="ECO:0000256" key="6">
    <source>
        <dbReference type="SAM" id="Phobius"/>
    </source>
</evidence>